<feature type="region of interest" description="Disordered" evidence="10">
    <location>
        <begin position="971"/>
        <end position="1137"/>
    </location>
</feature>
<evidence type="ECO:0000256" key="9">
    <source>
        <dbReference type="PROSITE-ProRule" id="PRU00221"/>
    </source>
</evidence>
<dbReference type="PANTHER" id="PTHR17583:SF0">
    <property type="entry name" value="PHOSPHOINOSITIDE 3-KINASE REGULATORY SUBUNIT 4"/>
    <property type="match status" value="1"/>
</dbReference>
<evidence type="ECO:0000256" key="7">
    <source>
        <dbReference type="ARBA" id="ARBA00022777"/>
    </source>
</evidence>
<dbReference type="Proteomes" id="UP000245884">
    <property type="component" value="Unassembled WGS sequence"/>
</dbReference>
<evidence type="ECO:0000256" key="2">
    <source>
        <dbReference type="ARBA" id="ARBA00022527"/>
    </source>
</evidence>
<evidence type="ECO:0000256" key="4">
    <source>
        <dbReference type="ARBA" id="ARBA00022679"/>
    </source>
</evidence>
<dbReference type="SMART" id="SM00220">
    <property type="entry name" value="S_TKc"/>
    <property type="match status" value="1"/>
</dbReference>
<feature type="compositionally biased region" description="Low complexity" evidence="10">
    <location>
        <begin position="1050"/>
        <end position="1069"/>
    </location>
</feature>
<keyword evidence="13" id="KW-1185">Reference proteome</keyword>
<dbReference type="GO" id="GO:0045324">
    <property type="term" value="P:late endosome to vacuole transport"/>
    <property type="evidence" value="ECO:0007669"/>
    <property type="project" value="InterPro"/>
</dbReference>
<evidence type="ECO:0000256" key="1">
    <source>
        <dbReference type="ARBA" id="ARBA00012513"/>
    </source>
</evidence>
<dbReference type="OrthoDB" id="242910at2759"/>
<feature type="repeat" description="WD" evidence="9">
    <location>
        <begin position="1717"/>
        <end position="1750"/>
    </location>
</feature>
<dbReference type="InterPro" id="IPR000719">
    <property type="entry name" value="Prot_kinase_dom"/>
</dbReference>
<dbReference type="PROSITE" id="PS00678">
    <property type="entry name" value="WD_REPEATS_1"/>
    <property type="match status" value="1"/>
</dbReference>
<reference evidence="12 13" key="1">
    <citation type="journal article" date="2018" name="Mol. Biol. Evol.">
        <title>Broad Genomic Sampling Reveals a Smut Pathogenic Ancestry of the Fungal Clade Ustilaginomycotina.</title>
        <authorList>
            <person name="Kijpornyongpan T."/>
            <person name="Mondo S.J."/>
            <person name="Barry K."/>
            <person name="Sandor L."/>
            <person name="Lee J."/>
            <person name="Lipzen A."/>
            <person name="Pangilinan J."/>
            <person name="LaButti K."/>
            <person name="Hainaut M."/>
            <person name="Henrissat B."/>
            <person name="Grigoriev I.V."/>
            <person name="Spatafora J.W."/>
            <person name="Aime M.C."/>
        </authorList>
    </citation>
    <scope>NUCLEOTIDE SEQUENCE [LARGE SCALE GENOMIC DNA]</scope>
    <source>
        <strain evidence="12 13">MCA 5214</strain>
    </source>
</reference>
<dbReference type="GO" id="GO:0034272">
    <property type="term" value="C:phosphatidylinositol 3-kinase complex, class III, type II"/>
    <property type="evidence" value="ECO:0007669"/>
    <property type="project" value="TreeGrafter"/>
</dbReference>
<dbReference type="PROSITE" id="PS50082">
    <property type="entry name" value="WD_REPEATS_2"/>
    <property type="match status" value="3"/>
</dbReference>
<dbReference type="InterPro" id="IPR001680">
    <property type="entry name" value="WD40_rpt"/>
</dbReference>
<dbReference type="SMART" id="SM00320">
    <property type="entry name" value="WD40"/>
    <property type="match status" value="5"/>
</dbReference>
<dbReference type="SUPFAM" id="SSF56112">
    <property type="entry name" value="Protein kinase-like (PK-like)"/>
    <property type="match status" value="1"/>
</dbReference>
<gene>
    <name evidence="12" type="ORF">BDZ90DRAFT_68858</name>
</gene>
<dbReference type="GO" id="GO:0034271">
    <property type="term" value="C:phosphatidylinositol 3-kinase complex, class III, type I"/>
    <property type="evidence" value="ECO:0007669"/>
    <property type="project" value="TreeGrafter"/>
</dbReference>
<evidence type="ECO:0000256" key="5">
    <source>
        <dbReference type="ARBA" id="ARBA00022737"/>
    </source>
</evidence>
<name>A0A316UJW6_9BASI</name>
<dbReference type="RefSeq" id="XP_025360194.1">
    <property type="nucleotide sequence ID" value="XM_025509778.1"/>
</dbReference>
<dbReference type="InterPro" id="IPR016024">
    <property type="entry name" value="ARM-type_fold"/>
</dbReference>
<dbReference type="EMBL" id="KZ819675">
    <property type="protein sequence ID" value="PWN25582.1"/>
    <property type="molecule type" value="Genomic_DNA"/>
</dbReference>
<feature type="compositionally biased region" description="Basic and acidic residues" evidence="10">
    <location>
        <begin position="1122"/>
        <end position="1134"/>
    </location>
</feature>
<feature type="repeat" description="WD" evidence="9">
    <location>
        <begin position="1217"/>
        <end position="1249"/>
    </location>
</feature>
<dbReference type="Pfam" id="PF00069">
    <property type="entry name" value="Pkinase"/>
    <property type="match status" value="1"/>
</dbReference>
<dbReference type="PROSITE" id="PS00108">
    <property type="entry name" value="PROTEIN_KINASE_ST"/>
    <property type="match status" value="1"/>
</dbReference>
<dbReference type="InterPro" id="IPR011009">
    <property type="entry name" value="Kinase-like_dom_sf"/>
</dbReference>
<dbReference type="GeneID" id="37031601"/>
<dbReference type="STRING" id="1569628.A0A316UJW6"/>
<dbReference type="Pfam" id="PF00400">
    <property type="entry name" value="WD40"/>
    <property type="match status" value="1"/>
</dbReference>
<keyword evidence="4" id="KW-0808">Transferase</keyword>
<evidence type="ECO:0000256" key="6">
    <source>
        <dbReference type="ARBA" id="ARBA00022741"/>
    </source>
</evidence>
<evidence type="ECO:0000259" key="11">
    <source>
        <dbReference type="PROSITE" id="PS50011"/>
    </source>
</evidence>
<proteinExistence type="predicted"/>
<feature type="compositionally biased region" description="Low complexity" evidence="10">
    <location>
        <begin position="971"/>
        <end position="989"/>
    </location>
</feature>
<dbReference type="InterPro" id="IPR019775">
    <property type="entry name" value="WD40_repeat_CS"/>
</dbReference>
<dbReference type="Gene3D" id="1.10.510.10">
    <property type="entry name" value="Transferase(Phosphotransferase) domain 1"/>
    <property type="match status" value="1"/>
</dbReference>
<dbReference type="Gene3D" id="2.130.10.10">
    <property type="entry name" value="YVTN repeat-like/Quinoprotein amine dehydrogenase"/>
    <property type="match status" value="3"/>
</dbReference>
<dbReference type="GO" id="GO:0071561">
    <property type="term" value="C:nucleus-vacuole junction"/>
    <property type="evidence" value="ECO:0007669"/>
    <property type="project" value="TreeGrafter"/>
</dbReference>
<dbReference type="PROSITE" id="PS50294">
    <property type="entry name" value="WD_REPEATS_REGION"/>
    <property type="match status" value="2"/>
</dbReference>
<keyword evidence="6" id="KW-0547">Nucleotide-binding</keyword>
<dbReference type="GO" id="GO:0004674">
    <property type="term" value="F:protein serine/threonine kinase activity"/>
    <property type="evidence" value="ECO:0007669"/>
    <property type="project" value="UniProtKB-KW"/>
</dbReference>
<evidence type="ECO:0000313" key="12">
    <source>
        <dbReference type="EMBL" id="PWN25582.1"/>
    </source>
</evidence>
<dbReference type="Gene3D" id="1.25.10.10">
    <property type="entry name" value="Leucine-rich Repeat Variant"/>
    <property type="match status" value="2"/>
</dbReference>
<feature type="domain" description="Protein kinase" evidence="11">
    <location>
        <begin position="24"/>
        <end position="339"/>
    </location>
</feature>
<feature type="region of interest" description="Disordered" evidence="10">
    <location>
        <begin position="1174"/>
        <end position="1206"/>
    </location>
</feature>
<feature type="compositionally biased region" description="Low complexity" evidence="10">
    <location>
        <begin position="1187"/>
        <end position="1206"/>
    </location>
</feature>
<dbReference type="EC" id="2.7.11.1" evidence="1"/>
<dbReference type="InterPro" id="IPR011989">
    <property type="entry name" value="ARM-like"/>
</dbReference>
<evidence type="ECO:0000256" key="8">
    <source>
        <dbReference type="ARBA" id="ARBA00022840"/>
    </source>
</evidence>
<feature type="region of interest" description="Disordered" evidence="10">
    <location>
        <begin position="930"/>
        <end position="955"/>
    </location>
</feature>
<dbReference type="InterPro" id="IPR055231">
    <property type="entry name" value="2AA_helical"/>
</dbReference>
<evidence type="ECO:0000256" key="3">
    <source>
        <dbReference type="ARBA" id="ARBA00022574"/>
    </source>
</evidence>
<keyword evidence="7" id="KW-0418">Kinase</keyword>
<dbReference type="InterPro" id="IPR008271">
    <property type="entry name" value="Ser/Thr_kinase_AS"/>
</dbReference>
<protein>
    <recommendedName>
        <fullName evidence="1">non-specific serine/threonine protein kinase</fullName>
        <ecNumber evidence="1">2.7.11.1</ecNumber>
    </recommendedName>
</protein>
<evidence type="ECO:0000256" key="10">
    <source>
        <dbReference type="SAM" id="MobiDB-lite"/>
    </source>
</evidence>
<dbReference type="SUPFAM" id="SSF48371">
    <property type="entry name" value="ARM repeat"/>
    <property type="match status" value="1"/>
</dbReference>
<dbReference type="GO" id="GO:0016236">
    <property type="term" value="P:macroautophagy"/>
    <property type="evidence" value="ECO:0007669"/>
    <property type="project" value="InterPro"/>
</dbReference>
<feature type="compositionally biased region" description="Polar residues" evidence="10">
    <location>
        <begin position="1086"/>
        <end position="1108"/>
    </location>
</feature>
<dbReference type="InterPro" id="IPR015943">
    <property type="entry name" value="WD40/YVTN_repeat-like_dom_sf"/>
</dbReference>
<dbReference type="PANTHER" id="PTHR17583">
    <property type="entry name" value="PHOSPHOINOSITIDE 3-KINASE REGULATORY SUBUNIT 4"/>
    <property type="match status" value="1"/>
</dbReference>
<dbReference type="InterPro" id="IPR045162">
    <property type="entry name" value="Vps15-like"/>
</dbReference>
<keyword evidence="2" id="KW-0723">Serine/threonine-protein kinase</keyword>
<dbReference type="PROSITE" id="PS50011">
    <property type="entry name" value="PROTEIN_KINASE_DOM"/>
    <property type="match status" value="1"/>
</dbReference>
<keyword evidence="5" id="KW-0677">Repeat</keyword>
<dbReference type="Pfam" id="PF22956">
    <property type="entry name" value="VPS15-like_hel"/>
    <property type="match status" value="1"/>
</dbReference>
<feature type="repeat" description="WD" evidence="9">
    <location>
        <begin position="1606"/>
        <end position="1647"/>
    </location>
</feature>
<dbReference type="GO" id="GO:0005524">
    <property type="term" value="F:ATP binding"/>
    <property type="evidence" value="ECO:0007669"/>
    <property type="project" value="UniProtKB-KW"/>
</dbReference>
<feature type="region of interest" description="Disordered" evidence="10">
    <location>
        <begin position="1495"/>
        <end position="1515"/>
    </location>
</feature>
<evidence type="ECO:0000313" key="13">
    <source>
        <dbReference type="Proteomes" id="UP000245884"/>
    </source>
</evidence>
<keyword evidence="8" id="KW-0067">ATP-binding</keyword>
<dbReference type="InterPro" id="IPR036322">
    <property type="entry name" value="WD40_repeat_dom_sf"/>
</dbReference>
<organism evidence="12 13">
    <name type="scientific">Jaminaea rosea</name>
    <dbReference type="NCBI Taxonomy" id="1569628"/>
    <lineage>
        <taxon>Eukaryota</taxon>
        <taxon>Fungi</taxon>
        <taxon>Dikarya</taxon>
        <taxon>Basidiomycota</taxon>
        <taxon>Ustilaginomycotina</taxon>
        <taxon>Exobasidiomycetes</taxon>
        <taxon>Microstromatales</taxon>
        <taxon>Microstromatales incertae sedis</taxon>
        <taxon>Jaminaea</taxon>
    </lineage>
</organism>
<dbReference type="SUPFAM" id="SSF50978">
    <property type="entry name" value="WD40 repeat-like"/>
    <property type="match status" value="1"/>
</dbReference>
<feature type="region of interest" description="Disordered" evidence="10">
    <location>
        <begin position="1567"/>
        <end position="1592"/>
    </location>
</feature>
<sequence>MGNAPSSSSRVPLGGSLLEELHDIQYEKSIGASRFLKAIRARHAHGKIVVKTFVKPDASLTLRHLVRRLRKERETLADVPNVLTYQQVVETDRAGYLIRQWLSSSLYDRISTRPFLTTIEKKWVTYQLLFAMKACREHQIPHGDLKTENVIVTTSLSVFVTDFAASFKPTFLPLDDPADFSFFFDTSGRRTCYIAPERFYTADSDIARQKASMRGGGSSAVGNTSITTSSDPFSEILGLGKRDGKVTEAMDVFALGCVIAELWRDGTPTFSLSQLFKYREKQFDLEAAVAEIAEPSVRAMVLEMTALQPEKRATFAHHFEQANQRCFPRSFSAFLHPYLVDLQRFMPPSKATRQAQRDAAAALPRASVPFATTSGRSTTSADHDVQSAILDEDLVVRRQADVHIDRLWSEWSVIIDYLNEEEGVVQEERSQLGGDEDGFTHGEREAAEHSLPAQLGIPGIPSSILSTYRRHPLEDDGPALVILSPLLANLRNALRATSKLRALDLLLHLSAGWLTDEAKLDRVLPYVVALYDDSNANVRAASIRASVQILLLVDGLTPANENVCSEYVFPNLRRLASDPSPMVRTAYAGAFSHLITAAERFIQQGQALQASGALAADQDGYDDLLLKPTSQEASYDAQMQDLRAFAQDQVTTLLTDPNAAVKRALLTRIDPICHLFGPAATNDVLLSHMITYLNDRDWLLRDAFFDAIISVALVGGARSVDEYIVPLMLQALADAEEAVTVRVLDGLARLITSSPSLLAKTRLYELIAMTQGFLCHANLWIRQSEARFLEAAFATLDTTDTWIVAYPSLRPLLKHDMQTITAASLLETAKPPLSRNILNAALVWAGSANKTSFWTAAAESQSKAGLADGLGNEGLHLISGTSVAKTPIPRTDEDDGYMDKLRAQGLTVQDETKLFALRDYLWRLASGAGRRRMGNSESSSDLLGALPSDRAPGVQTLEGVTPQTIFFTHNSSNNATGATSSSAGTVSSSRAPSIAENSDPSSRRLRPPFGSHRVLSDGSYSQPGREELRRRMASTSSAWGSLTPRLPQGSALASTRAASSVSSPRSVSSQTTRLGISKASPAVAEISTTATGTMSELSSRLQSVQVGDSSEGRGSETGGNDGRGDVGSDARTARPSDAPFVSTYNGSDPHIQAHLEAVFVRNFRDRALDLAPKVSTSRRRPAGGRVASSQLSSTSSTAASGSAGMSRRPEGKLIAYFNEDTSPITSIAVSSDHIFFASGSEDGTIKVWDCARLEKNVTSRSRITYGAHQGRITALLALTGTHCLVSTATDGSLHVWRVDVAAGSLPRYGKPRLVSNFQLSTPGEYVTAVMQSSASASGNNGGGDGSASTSPSTAPMATRLILGTSQSRITILDLRTMQVLQALRNPAHLGPITCMCADKRRLWLLVGTLGGSVVLWDLRFGLLVKSWRVGPAAGAAGDVKVTGCEVHPSKGRGRWVLVSCEAKVAASSSSSEAQAHTLIETWDIDRGVLVEAYECGPGGKPSERRAAETAGSDVGLSSPAAAIERLLRLRDEREEAKDGGKAGAALPQPSSNVKSFLVGVEGYSSGPLANVDTSSSGRSKGGSEREGEDVGGSWLDAGKLAAEADESGQRSAASSAATTGPAGYLLSGGEDCKIRFWDLGRPERSVVFGAVEDGIETSAGKPSSSSPAFQLSTSSAGPMIFHHRTDVQKAASAASAGSTLRSPLLSQQQTQPAQAHMRAHRDAITALAVIEFPFRCVVAGDRTGAVKVWE</sequence>
<dbReference type="GO" id="GO:0006623">
    <property type="term" value="P:protein targeting to vacuole"/>
    <property type="evidence" value="ECO:0007669"/>
    <property type="project" value="TreeGrafter"/>
</dbReference>
<accession>A0A316UJW6</accession>
<dbReference type="CDD" id="cd13980">
    <property type="entry name" value="STKc_Vps15"/>
    <property type="match status" value="1"/>
</dbReference>
<dbReference type="GO" id="GO:0005770">
    <property type="term" value="C:late endosome"/>
    <property type="evidence" value="ECO:0007669"/>
    <property type="project" value="TreeGrafter"/>
</dbReference>
<keyword evidence="3 9" id="KW-0853">WD repeat</keyword>